<dbReference type="AlphaFoldDB" id="A0A1G5RTL4"/>
<gene>
    <name evidence="6" type="primary">rsmG</name>
    <name evidence="7" type="ORF">SAMN03080599_00365</name>
</gene>
<keyword evidence="1 6" id="KW-0963">Cytoplasm</keyword>
<dbReference type="SUPFAM" id="SSF53335">
    <property type="entry name" value="S-adenosyl-L-methionine-dependent methyltransferases"/>
    <property type="match status" value="1"/>
</dbReference>
<dbReference type="STRING" id="1120920.SAMN03080599_00365"/>
<reference evidence="7 8" key="1">
    <citation type="submission" date="2016-10" db="EMBL/GenBank/DDBJ databases">
        <authorList>
            <person name="de Groot N.N."/>
        </authorList>
    </citation>
    <scope>NUCLEOTIDE SEQUENCE [LARGE SCALE GENOMIC DNA]</scope>
    <source>
        <strain evidence="7 8">DSM 2784</strain>
    </source>
</reference>
<evidence type="ECO:0000256" key="6">
    <source>
        <dbReference type="HAMAP-Rule" id="MF_00074"/>
    </source>
</evidence>
<feature type="binding site" evidence="6">
    <location>
        <position position="78"/>
    </location>
    <ligand>
        <name>S-adenosyl-L-methionine</name>
        <dbReference type="ChEBI" id="CHEBI:59789"/>
    </ligand>
</feature>
<evidence type="ECO:0000313" key="7">
    <source>
        <dbReference type="EMBL" id="SCZ76659.1"/>
    </source>
</evidence>
<dbReference type="RefSeq" id="WP_092589167.1">
    <property type="nucleotide sequence ID" value="NZ_FMWL01000001.1"/>
</dbReference>
<dbReference type="InterPro" id="IPR029063">
    <property type="entry name" value="SAM-dependent_MTases_sf"/>
</dbReference>
<name>A0A1G5RTL4_9FIRM</name>
<evidence type="ECO:0000256" key="5">
    <source>
        <dbReference type="ARBA" id="ARBA00022691"/>
    </source>
</evidence>
<dbReference type="Proteomes" id="UP000199208">
    <property type="component" value="Unassembled WGS sequence"/>
</dbReference>
<dbReference type="Pfam" id="PF02527">
    <property type="entry name" value="GidB"/>
    <property type="match status" value="1"/>
</dbReference>
<accession>A0A1G5RTL4</accession>
<comment type="function">
    <text evidence="6">Specifically methylates the N7 position of a guanine in 16S rRNA.</text>
</comment>
<dbReference type="HAMAP" id="MF_00074">
    <property type="entry name" value="16SrRNA_methyltr_G"/>
    <property type="match status" value="1"/>
</dbReference>
<dbReference type="EC" id="2.1.1.-" evidence="6"/>
<feature type="binding site" evidence="6">
    <location>
        <begin position="129"/>
        <end position="130"/>
    </location>
    <ligand>
        <name>S-adenosyl-L-methionine</name>
        <dbReference type="ChEBI" id="CHEBI:59789"/>
    </ligand>
</feature>
<dbReference type="InterPro" id="IPR003682">
    <property type="entry name" value="rRNA_ssu_MeTfrase_G"/>
</dbReference>
<dbReference type="NCBIfam" id="TIGR00138">
    <property type="entry name" value="rsmG_gidB"/>
    <property type="match status" value="1"/>
</dbReference>
<dbReference type="OrthoDB" id="9808773at2"/>
<feature type="binding site" evidence="6">
    <location>
        <position position="83"/>
    </location>
    <ligand>
        <name>S-adenosyl-L-methionine</name>
        <dbReference type="ChEBI" id="CHEBI:59789"/>
    </ligand>
</feature>
<proteinExistence type="inferred from homology"/>
<protein>
    <recommendedName>
        <fullName evidence="6">Ribosomal RNA small subunit methyltransferase G</fullName>
        <ecNumber evidence="6">2.1.1.-</ecNumber>
    </recommendedName>
    <alternativeName>
        <fullName evidence="6">16S rRNA 7-methylguanosine methyltransferase</fullName>
        <shortName evidence="6">16S rRNA m7G methyltransferase</shortName>
    </alternativeName>
</protein>
<dbReference type="GO" id="GO:0005829">
    <property type="term" value="C:cytosol"/>
    <property type="evidence" value="ECO:0007669"/>
    <property type="project" value="TreeGrafter"/>
</dbReference>
<keyword evidence="4 6" id="KW-0808">Transferase</keyword>
<evidence type="ECO:0000256" key="1">
    <source>
        <dbReference type="ARBA" id="ARBA00022490"/>
    </source>
</evidence>
<dbReference type="CDD" id="cd02440">
    <property type="entry name" value="AdoMet_MTases"/>
    <property type="match status" value="1"/>
</dbReference>
<keyword evidence="5 6" id="KW-0949">S-adenosyl-L-methionine</keyword>
<evidence type="ECO:0000256" key="2">
    <source>
        <dbReference type="ARBA" id="ARBA00022552"/>
    </source>
</evidence>
<organism evidence="7 8">
    <name type="scientific">Acidaminobacter hydrogenoformans DSM 2784</name>
    <dbReference type="NCBI Taxonomy" id="1120920"/>
    <lineage>
        <taxon>Bacteria</taxon>
        <taxon>Bacillati</taxon>
        <taxon>Bacillota</taxon>
        <taxon>Clostridia</taxon>
        <taxon>Peptostreptococcales</taxon>
        <taxon>Acidaminobacteraceae</taxon>
        <taxon>Acidaminobacter</taxon>
    </lineage>
</organism>
<comment type="similarity">
    <text evidence="6">Belongs to the methyltransferase superfamily. RNA methyltransferase RsmG family.</text>
</comment>
<dbReference type="Gene3D" id="3.40.50.150">
    <property type="entry name" value="Vaccinia Virus protein VP39"/>
    <property type="match status" value="1"/>
</dbReference>
<keyword evidence="3 6" id="KW-0489">Methyltransferase</keyword>
<dbReference type="PIRSF" id="PIRSF003078">
    <property type="entry name" value="GidB"/>
    <property type="match status" value="1"/>
</dbReference>
<keyword evidence="8" id="KW-1185">Reference proteome</keyword>
<dbReference type="PANTHER" id="PTHR31760">
    <property type="entry name" value="S-ADENOSYL-L-METHIONINE-DEPENDENT METHYLTRANSFERASES SUPERFAMILY PROTEIN"/>
    <property type="match status" value="1"/>
</dbReference>
<comment type="subcellular location">
    <subcellularLocation>
        <location evidence="6">Cytoplasm</location>
    </subcellularLocation>
</comment>
<comment type="caution">
    <text evidence="6">Lacks conserved residue(s) required for the propagation of feature annotation.</text>
</comment>
<dbReference type="GO" id="GO:0070043">
    <property type="term" value="F:rRNA (guanine-N7-)-methyltransferase activity"/>
    <property type="evidence" value="ECO:0007669"/>
    <property type="project" value="UniProtKB-UniRule"/>
</dbReference>
<feature type="binding site" evidence="6">
    <location>
        <position position="148"/>
    </location>
    <ligand>
        <name>S-adenosyl-L-methionine</name>
        <dbReference type="ChEBI" id="CHEBI:59789"/>
    </ligand>
</feature>
<keyword evidence="2 6" id="KW-0698">rRNA processing</keyword>
<sequence length="239" mass="26204">MDVRNALSEGLSVLGHDNSEVVLDHFMIFKTLLLEWNSKINLTTITDEEGIVYKHFLDSLTCLSGPVDFKGKKVLDLGTGAGFPGVPIKIVMPELNITLMDSLNKRIQYLNEVCSALDMTNVTCVHARAEEAARKSEYREEFDIVVSRAVANMSTLAEYCLPFVKVGGYFVAQKTNEAIDEIKAAEKAIKILGGDSPQIIPVTVPGTELGHNLVVIKKIKMTPSVYPRKAGTPAKKPIV</sequence>
<dbReference type="EMBL" id="FMWL01000001">
    <property type="protein sequence ID" value="SCZ76659.1"/>
    <property type="molecule type" value="Genomic_DNA"/>
</dbReference>
<dbReference type="PANTHER" id="PTHR31760:SF0">
    <property type="entry name" value="S-ADENOSYL-L-METHIONINE-DEPENDENT METHYLTRANSFERASES SUPERFAMILY PROTEIN"/>
    <property type="match status" value="1"/>
</dbReference>
<evidence type="ECO:0000256" key="3">
    <source>
        <dbReference type="ARBA" id="ARBA00022603"/>
    </source>
</evidence>
<dbReference type="FunFam" id="3.40.50.150:FF:000041">
    <property type="entry name" value="Ribosomal RNA small subunit methyltransferase G"/>
    <property type="match status" value="1"/>
</dbReference>
<evidence type="ECO:0000256" key="4">
    <source>
        <dbReference type="ARBA" id="ARBA00022679"/>
    </source>
</evidence>
<evidence type="ECO:0000313" key="8">
    <source>
        <dbReference type="Proteomes" id="UP000199208"/>
    </source>
</evidence>